<evidence type="ECO:0000313" key="2">
    <source>
        <dbReference type="EMBL" id="MEN5380464.1"/>
    </source>
</evidence>
<feature type="domain" description="Glycosyltransferase 2-like" evidence="1">
    <location>
        <begin position="7"/>
        <end position="112"/>
    </location>
</feature>
<dbReference type="EC" id="2.4.-.-" evidence="2"/>
<dbReference type="PANTHER" id="PTHR22916:SF3">
    <property type="entry name" value="UDP-GLCNAC:BETAGAL BETA-1,3-N-ACETYLGLUCOSAMINYLTRANSFERASE-LIKE PROTEIN 1"/>
    <property type="match status" value="1"/>
</dbReference>
<dbReference type="Proteomes" id="UP001409291">
    <property type="component" value="Unassembled WGS sequence"/>
</dbReference>
<gene>
    <name evidence="2" type="ORF">ABE541_24605</name>
</gene>
<evidence type="ECO:0000313" key="3">
    <source>
        <dbReference type="Proteomes" id="UP001409291"/>
    </source>
</evidence>
<dbReference type="InterPro" id="IPR029044">
    <property type="entry name" value="Nucleotide-diphossugar_trans"/>
</dbReference>
<dbReference type="PANTHER" id="PTHR22916">
    <property type="entry name" value="GLYCOSYLTRANSFERASE"/>
    <property type="match status" value="1"/>
</dbReference>
<dbReference type="GO" id="GO:0016757">
    <property type="term" value="F:glycosyltransferase activity"/>
    <property type="evidence" value="ECO:0007669"/>
    <property type="project" value="UniProtKB-KW"/>
</dbReference>
<keyword evidence="2" id="KW-0808">Transferase</keyword>
<accession>A0ABV0C0V0</accession>
<organism evidence="2 3">
    <name type="scientific">Sphingobacterium kitahiroshimense</name>
    <dbReference type="NCBI Taxonomy" id="470446"/>
    <lineage>
        <taxon>Bacteria</taxon>
        <taxon>Pseudomonadati</taxon>
        <taxon>Bacteroidota</taxon>
        <taxon>Sphingobacteriia</taxon>
        <taxon>Sphingobacteriales</taxon>
        <taxon>Sphingobacteriaceae</taxon>
        <taxon>Sphingobacterium</taxon>
    </lineage>
</organism>
<dbReference type="EMBL" id="JBDJNQ010000018">
    <property type="protein sequence ID" value="MEN5380464.1"/>
    <property type="molecule type" value="Genomic_DNA"/>
</dbReference>
<dbReference type="RefSeq" id="WP_346583310.1">
    <property type="nucleotide sequence ID" value="NZ_JBDJNQ010000018.1"/>
</dbReference>
<dbReference type="Gene3D" id="3.90.550.10">
    <property type="entry name" value="Spore Coat Polysaccharide Biosynthesis Protein SpsA, Chain A"/>
    <property type="match status" value="1"/>
</dbReference>
<proteinExistence type="predicted"/>
<keyword evidence="2" id="KW-0328">Glycosyltransferase</keyword>
<comment type="caution">
    <text evidence="2">The sequence shown here is derived from an EMBL/GenBank/DDBJ whole genome shotgun (WGS) entry which is preliminary data.</text>
</comment>
<dbReference type="Pfam" id="PF00535">
    <property type="entry name" value="Glycos_transf_2"/>
    <property type="match status" value="1"/>
</dbReference>
<sequence>MDKTVVSVIVITYNSSQYIGETLDSILNQTYQDIELIISDDCSTDNTISICENWIQKYSTRFRDIKIIAATRNAGIPANCNKGLAACNGDWIKLIAGDDILMEDCIASNLAFVRLQGNEDKLFVVSDMRSFLDWDYQAEEHVSAYNINIFGENIDVKEQYQESLKGFFGNSPTFFVHKKVYEITTYDESYPFMEDYPFVLNALKNGIKIHYLKQETVHYRIRNNSAYNGDSQLIFPNFYLRQRIFDKKERLPNLSFNERMLENTIYYKKMFFDKFKLNSRKKVNIFLYKYSDVLNPFYIYYRLKHIFE</sequence>
<dbReference type="InterPro" id="IPR001173">
    <property type="entry name" value="Glyco_trans_2-like"/>
</dbReference>
<dbReference type="SUPFAM" id="SSF53448">
    <property type="entry name" value="Nucleotide-diphospho-sugar transferases"/>
    <property type="match status" value="1"/>
</dbReference>
<evidence type="ECO:0000259" key="1">
    <source>
        <dbReference type="Pfam" id="PF00535"/>
    </source>
</evidence>
<reference evidence="2 3" key="1">
    <citation type="submission" date="2024-04" db="EMBL/GenBank/DDBJ databases">
        <title>WGS of bacteria from Torrens River.</title>
        <authorList>
            <person name="Wyrsch E.R."/>
            <person name="Drigo B."/>
        </authorList>
    </citation>
    <scope>NUCLEOTIDE SEQUENCE [LARGE SCALE GENOMIC DNA]</scope>
    <source>
        <strain evidence="2 3">TWI391</strain>
    </source>
</reference>
<keyword evidence="3" id="KW-1185">Reference proteome</keyword>
<protein>
    <submittedName>
        <fullName evidence="2">Glycosyltransferase</fullName>
        <ecNumber evidence="2">2.4.-.-</ecNumber>
    </submittedName>
</protein>
<name>A0ABV0C0V0_9SPHI</name>